<comment type="similarity">
    <text evidence="9">Belongs to the GSP H family.</text>
</comment>
<proteinExistence type="inferred from homology"/>
<evidence type="ECO:0000256" key="5">
    <source>
        <dbReference type="ARBA" id="ARBA00022519"/>
    </source>
</evidence>
<evidence type="ECO:0000313" key="14">
    <source>
        <dbReference type="Proteomes" id="UP000186364"/>
    </source>
</evidence>
<dbReference type="SUPFAM" id="SSF54523">
    <property type="entry name" value="Pili subunits"/>
    <property type="match status" value="1"/>
</dbReference>
<evidence type="ECO:0000256" key="11">
    <source>
        <dbReference type="SAM" id="Phobius"/>
    </source>
</evidence>
<feature type="transmembrane region" description="Helical" evidence="11">
    <location>
        <begin position="20"/>
        <end position="41"/>
    </location>
</feature>
<dbReference type="GO" id="GO:0015627">
    <property type="term" value="C:type II protein secretion system complex"/>
    <property type="evidence" value="ECO:0007669"/>
    <property type="project" value="InterPro"/>
</dbReference>
<dbReference type="OrthoDB" id="8481584at2"/>
<dbReference type="Pfam" id="PF12019">
    <property type="entry name" value="GspH"/>
    <property type="match status" value="1"/>
</dbReference>
<keyword evidence="5" id="KW-0997">Cell inner membrane</keyword>
<keyword evidence="8 11" id="KW-0472">Membrane</keyword>
<keyword evidence="4" id="KW-0488">Methylation</keyword>
<reference evidence="13 14" key="1">
    <citation type="submission" date="2016-09" db="EMBL/GenBank/DDBJ databases">
        <title>Rhizobium sp. nov., a novel species isolated from the rice rhizosphere.</title>
        <authorList>
            <person name="Zhao J."/>
            <person name="Zhang X."/>
        </authorList>
    </citation>
    <scope>NUCLEOTIDE SEQUENCE [LARGE SCALE GENOMIC DNA]</scope>
    <source>
        <strain evidence="13 14">1.7048</strain>
    </source>
</reference>
<name>A0A1Q9AW88_9HYPH</name>
<dbReference type="RefSeq" id="WP_075627988.1">
    <property type="nucleotide sequence ID" value="NZ_FOAM01000032.1"/>
</dbReference>
<dbReference type="Proteomes" id="UP000186364">
    <property type="component" value="Unassembled WGS sequence"/>
</dbReference>
<keyword evidence="6 11" id="KW-0812">Transmembrane</keyword>
<evidence type="ECO:0000256" key="2">
    <source>
        <dbReference type="ARBA" id="ARBA00021549"/>
    </source>
</evidence>
<dbReference type="NCBIfam" id="TIGR02532">
    <property type="entry name" value="IV_pilin_GFxxxE"/>
    <property type="match status" value="1"/>
</dbReference>
<comment type="subcellular location">
    <subcellularLocation>
        <location evidence="1">Cell inner membrane</location>
        <topology evidence="1">Single-pass membrane protein</topology>
    </subcellularLocation>
</comment>
<evidence type="ECO:0000256" key="4">
    <source>
        <dbReference type="ARBA" id="ARBA00022481"/>
    </source>
</evidence>
<organism evidence="13 14">
    <name type="scientific">Xaviernesmea oryzae</name>
    <dbReference type="NCBI Taxonomy" id="464029"/>
    <lineage>
        <taxon>Bacteria</taxon>
        <taxon>Pseudomonadati</taxon>
        <taxon>Pseudomonadota</taxon>
        <taxon>Alphaproteobacteria</taxon>
        <taxon>Hyphomicrobiales</taxon>
        <taxon>Rhizobiaceae</taxon>
        <taxon>Rhizobium/Agrobacterium group</taxon>
        <taxon>Xaviernesmea</taxon>
    </lineage>
</organism>
<protein>
    <recommendedName>
        <fullName evidence="2">Type II secretion system protein H</fullName>
    </recommendedName>
    <alternativeName>
        <fullName evidence="10">General secretion pathway protein H</fullName>
    </alternativeName>
</protein>
<evidence type="ECO:0000256" key="1">
    <source>
        <dbReference type="ARBA" id="ARBA00004377"/>
    </source>
</evidence>
<dbReference type="InterPro" id="IPR022346">
    <property type="entry name" value="T2SS_GspH"/>
</dbReference>
<dbReference type="GO" id="GO:0015628">
    <property type="term" value="P:protein secretion by the type II secretion system"/>
    <property type="evidence" value="ECO:0007669"/>
    <property type="project" value="InterPro"/>
</dbReference>
<keyword evidence="3" id="KW-1003">Cell membrane</keyword>
<evidence type="ECO:0000256" key="3">
    <source>
        <dbReference type="ARBA" id="ARBA00022475"/>
    </source>
</evidence>
<comment type="caution">
    <text evidence="13">The sequence shown here is derived from an EMBL/GenBank/DDBJ whole genome shotgun (WGS) entry which is preliminary data.</text>
</comment>
<dbReference type="Gene3D" id="3.30.700.10">
    <property type="entry name" value="Glycoprotein, Type 4 Pilin"/>
    <property type="match status" value="1"/>
</dbReference>
<dbReference type="AlphaFoldDB" id="A0A1Q9AW88"/>
<evidence type="ECO:0000313" key="13">
    <source>
        <dbReference type="EMBL" id="OLP59706.1"/>
    </source>
</evidence>
<dbReference type="GO" id="GO:0005886">
    <property type="term" value="C:plasma membrane"/>
    <property type="evidence" value="ECO:0007669"/>
    <property type="project" value="UniProtKB-SubCell"/>
</dbReference>
<gene>
    <name evidence="13" type="ORF">BJF93_08015</name>
</gene>
<dbReference type="PROSITE" id="PS00409">
    <property type="entry name" value="PROKAR_NTER_METHYL"/>
    <property type="match status" value="1"/>
</dbReference>
<evidence type="ECO:0000256" key="6">
    <source>
        <dbReference type="ARBA" id="ARBA00022692"/>
    </source>
</evidence>
<dbReference type="EMBL" id="MKIP01000046">
    <property type="protein sequence ID" value="OLP59706.1"/>
    <property type="molecule type" value="Genomic_DNA"/>
</dbReference>
<evidence type="ECO:0000256" key="9">
    <source>
        <dbReference type="ARBA" id="ARBA00025772"/>
    </source>
</evidence>
<feature type="domain" description="General secretion pathway GspH" evidence="12">
    <location>
        <begin position="54"/>
        <end position="149"/>
    </location>
</feature>
<dbReference type="InterPro" id="IPR045584">
    <property type="entry name" value="Pilin-like"/>
</dbReference>
<evidence type="ECO:0000259" key="12">
    <source>
        <dbReference type="Pfam" id="PF12019"/>
    </source>
</evidence>
<sequence>MTAVSGSKQVSRVKDGGFTLIEVLAVLAVLALGLAVALPNFRQLLQPSPRAVGQRIAAMLRTAHLAAISSNVTQTITFDLAAKLIRDERSRAQIIVPSPMSISLTYGSTGREPSAAGTIMFYAQGTSSGGEVRLTGDAGDKSTISVDWLTAKISIKQDDEQ</sequence>
<evidence type="ECO:0000256" key="10">
    <source>
        <dbReference type="ARBA" id="ARBA00030775"/>
    </source>
</evidence>
<evidence type="ECO:0000256" key="8">
    <source>
        <dbReference type="ARBA" id="ARBA00023136"/>
    </source>
</evidence>
<keyword evidence="14" id="KW-1185">Reference proteome</keyword>
<dbReference type="Pfam" id="PF07963">
    <property type="entry name" value="N_methyl"/>
    <property type="match status" value="1"/>
</dbReference>
<keyword evidence="7 11" id="KW-1133">Transmembrane helix</keyword>
<accession>A0A1Q9AW88</accession>
<dbReference type="InterPro" id="IPR012902">
    <property type="entry name" value="N_methyl_site"/>
</dbReference>
<evidence type="ECO:0000256" key="7">
    <source>
        <dbReference type="ARBA" id="ARBA00022989"/>
    </source>
</evidence>